<organism evidence="4 5">
    <name type="scientific">Olsenella profusa</name>
    <dbReference type="NCBI Taxonomy" id="138595"/>
    <lineage>
        <taxon>Bacteria</taxon>
        <taxon>Bacillati</taxon>
        <taxon>Actinomycetota</taxon>
        <taxon>Coriobacteriia</taxon>
        <taxon>Coriobacteriales</taxon>
        <taxon>Atopobiaceae</taxon>
        <taxon>Olsenella</taxon>
    </lineage>
</organism>
<feature type="domain" description="HTH tetR-type" evidence="3">
    <location>
        <begin position="7"/>
        <end position="67"/>
    </location>
</feature>
<evidence type="ECO:0000259" key="3">
    <source>
        <dbReference type="PROSITE" id="PS50977"/>
    </source>
</evidence>
<dbReference type="PROSITE" id="PS50977">
    <property type="entry name" value="HTH_TETR_2"/>
    <property type="match status" value="1"/>
</dbReference>
<dbReference type="Pfam" id="PF00440">
    <property type="entry name" value="TetR_N"/>
    <property type="match status" value="1"/>
</dbReference>
<dbReference type="SUPFAM" id="SSF46689">
    <property type="entry name" value="Homeodomain-like"/>
    <property type="match status" value="1"/>
</dbReference>
<evidence type="ECO:0000256" key="1">
    <source>
        <dbReference type="ARBA" id="ARBA00023125"/>
    </source>
</evidence>
<name>A0ABS2F143_9ACTN</name>
<proteinExistence type="predicted"/>
<evidence type="ECO:0000313" key="5">
    <source>
        <dbReference type="Proteomes" id="UP000712527"/>
    </source>
</evidence>
<evidence type="ECO:0000256" key="2">
    <source>
        <dbReference type="PROSITE-ProRule" id="PRU00335"/>
    </source>
</evidence>
<dbReference type="InterPro" id="IPR009057">
    <property type="entry name" value="Homeodomain-like_sf"/>
</dbReference>
<accession>A0ABS2F143</accession>
<dbReference type="RefSeq" id="WP_204792607.1">
    <property type="nucleotide sequence ID" value="NZ_JACSNQ010000002.1"/>
</dbReference>
<protein>
    <submittedName>
        <fullName evidence="4">TetR/AcrR family transcriptional regulator</fullName>
    </submittedName>
</protein>
<comment type="caution">
    <text evidence="4">The sequence shown here is derived from an EMBL/GenBank/DDBJ whole genome shotgun (WGS) entry which is preliminary data.</text>
</comment>
<keyword evidence="5" id="KW-1185">Reference proteome</keyword>
<dbReference type="EMBL" id="JACSNQ010000002">
    <property type="protein sequence ID" value="MBM6774243.1"/>
    <property type="molecule type" value="Genomic_DNA"/>
</dbReference>
<reference evidence="4 5" key="1">
    <citation type="journal article" date="2021" name="Sci. Rep.">
        <title>The distribution of antibiotic resistance genes in chicken gut microbiota commensals.</title>
        <authorList>
            <person name="Juricova H."/>
            <person name="Matiasovicova J."/>
            <person name="Kubasova T."/>
            <person name="Cejkova D."/>
            <person name="Rychlik I."/>
        </authorList>
    </citation>
    <scope>NUCLEOTIDE SEQUENCE [LARGE SCALE GENOMIC DNA]</scope>
    <source>
        <strain evidence="4 5">An794</strain>
    </source>
</reference>
<keyword evidence="1 2" id="KW-0238">DNA-binding</keyword>
<gene>
    <name evidence="4" type="ORF">H9X80_01575</name>
</gene>
<feature type="DNA-binding region" description="H-T-H motif" evidence="2">
    <location>
        <begin position="30"/>
        <end position="49"/>
    </location>
</feature>
<dbReference type="Proteomes" id="UP000712527">
    <property type="component" value="Unassembled WGS sequence"/>
</dbReference>
<dbReference type="InterPro" id="IPR001647">
    <property type="entry name" value="HTH_TetR"/>
</dbReference>
<evidence type="ECO:0000313" key="4">
    <source>
        <dbReference type="EMBL" id="MBM6774243.1"/>
    </source>
</evidence>
<sequence length="200" mass="21910">MRERSTDRMKVRLADALWACLAQTPLGDLSVGDVIDAAGVSRGSFYYHFSDLDHLTAWAVREELLDSDRRGNSFLVLAACEPEPNLEPRVERSIERICLLLDRGGMSAVYGVALDVTLGLWERALCPEGGSLPDEVVAQIEYSVGGTVGMLSRAGVSTDAKRRVSVAFIHERHLWTVRRVSEVLGRSPRELVGCLEGAVA</sequence>
<dbReference type="Gene3D" id="1.10.357.10">
    <property type="entry name" value="Tetracycline Repressor, domain 2"/>
    <property type="match status" value="1"/>
</dbReference>